<dbReference type="OrthoDB" id="9816564at2"/>
<evidence type="ECO:0000313" key="2">
    <source>
        <dbReference type="EMBL" id="RCX10152.1"/>
    </source>
</evidence>
<dbReference type="EMBL" id="QPJU01000003">
    <property type="protein sequence ID" value="RCX10152.1"/>
    <property type="molecule type" value="Genomic_DNA"/>
</dbReference>
<name>A0A369ALA6_9BURK</name>
<accession>A0A369ALA6</accession>
<dbReference type="InterPro" id="IPR001173">
    <property type="entry name" value="Glyco_trans_2-like"/>
</dbReference>
<dbReference type="Pfam" id="PF00535">
    <property type="entry name" value="Glycos_transf_2"/>
    <property type="match status" value="1"/>
</dbReference>
<dbReference type="Gene3D" id="3.90.550.10">
    <property type="entry name" value="Spore Coat Polysaccharide Biosynthesis Protein SpsA, Chain A"/>
    <property type="match status" value="1"/>
</dbReference>
<keyword evidence="3" id="KW-1185">Reference proteome</keyword>
<dbReference type="CDD" id="cd00761">
    <property type="entry name" value="Glyco_tranf_GTA_type"/>
    <property type="match status" value="1"/>
</dbReference>
<reference evidence="2 3" key="1">
    <citation type="submission" date="2018-07" db="EMBL/GenBank/DDBJ databases">
        <title>Genomic Encyclopedia of Type Strains, Phase IV (KMG-IV): sequencing the most valuable type-strain genomes for metagenomic binning, comparative biology and taxonomic classification.</title>
        <authorList>
            <person name="Goeker M."/>
        </authorList>
    </citation>
    <scope>NUCLEOTIDE SEQUENCE [LARGE SCALE GENOMIC DNA]</scope>
    <source>
        <strain evidence="2 3">DSM 100911</strain>
    </source>
</reference>
<evidence type="ECO:0000313" key="3">
    <source>
        <dbReference type="Proteomes" id="UP000252174"/>
    </source>
</evidence>
<evidence type="ECO:0000259" key="1">
    <source>
        <dbReference type="Pfam" id="PF00535"/>
    </source>
</evidence>
<sequence length="339" mass="38311">MKDEDRNDVSCPHVSVVIPTTGKRQNLLARAINSADAPGYDVEVIVVVNGNDASAFQLPCLNFNGTVRVIRLESSGVSNARNCGLDAAKGLLVRFLDDDDYLLPEFTVKQYALALESGVSIVSGRIKILDESGACYGVSPQIGESDPYCDLLSASMVVLPLAHVYKASSIKCLRWDVRKNNAEDVDWLHRVARDQEQAWRAIDEIVGVWYQHSDINRLSYVFVNNEATKVSAEAILETNKVLRESGRATLLRESAAALGLWRCAHKAFYLSPIYWTKIKKISMMLDKEIVNQFPLYRELSLFGITPIFIDWLMIPKRFLNNCWRMVTWRALRVAHVRRF</sequence>
<comment type="caution">
    <text evidence="2">The sequence shown here is derived from an EMBL/GenBank/DDBJ whole genome shotgun (WGS) entry which is preliminary data.</text>
</comment>
<organism evidence="2 3">
    <name type="scientific">Extensimonas vulgaris</name>
    <dbReference type="NCBI Taxonomy" id="1031594"/>
    <lineage>
        <taxon>Bacteria</taxon>
        <taxon>Pseudomonadati</taxon>
        <taxon>Pseudomonadota</taxon>
        <taxon>Betaproteobacteria</taxon>
        <taxon>Burkholderiales</taxon>
        <taxon>Comamonadaceae</taxon>
        <taxon>Extensimonas</taxon>
    </lineage>
</organism>
<proteinExistence type="predicted"/>
<dbReference type="AlphaFoldDB" id="A0A369ALA6"/>
<keyword evidence="2" id="KW-0808">Transferase</keyword>
<dbReference type="GO" id="GO:0016758">
    <property type="term" value="F:hexosyltransferase activity"/>
    <property type="evidence" value="ECO:0007669"/>
    <property type="project" value="UniProtKB-ARBA"/>
</dbReference>
<dbReference type="RefSeq" id="WP_114482844.1">
    <property type="nucleotide sequence ID" value="NZ_QPJU01000003.1"/>
</dbReference>
<dbReference type="Proteomes" id="UP000252174">
    <property type="component" value="Unassembled WGS sequence"/>
</dbReference>
<dbReference type="InterPro" id="IPR029044">
    <property type="entry name" value="Nucleotide-diphossugar_trans"/>
</dbReference>
<protein>
    <submittedName>
        <fullName evidence="2">Glycosyl transferase family 2</fullName>
    </submittedName>
</protein>
<dbReference type="SUPFAM" id="SSF53448">
    <property type="entry name" value="Nucleotide-diphospho-sugar transferases"/>
    <property type="match status" value="1"/>
</dbReference>
<dbReference type="PANTHER" id="PTHR22916">
    <property type="entry name" value="GLYCOSYLTRANSFERASE"/>
    <property type="match status" value="1"/>
</dbReference>
<gene>
    <name evidence="2" type="ORF">DFR45_103137</name>
</gene>
<feature type="domain" description="Glycosyltransferase 2-like" evidence="1">
    <location>
        <begin position="15"/>
        <end position="127"/>
    </location>
</feature>